<proteinExistence type="predicted"/>
<dbReference type="RefSeq" id="WP_006711080.1">
    <property type="nucleotide sequence ID" value="NZ_AFWF01000042.1"/>
</dbReference>
<evidence type="ECO:0000313" key="4">
    <source>
        <dbReference type="Proteomes" id="UP000004605"/>
    </source>
</evidence>
<accession>F9RYZ3</accession>
<organism evidence="3 4">
    <name type="scientific">Vibrio ichthyoenteri ATCC 700023</name>
    <dbReference type="NCBI Taxonomy" id="870968"/>
    <lineage>
        <taxon>Bacteria</taxon>
        <taxon>Pseudomonadati</taxon>
        <taxon>Pseudomonadota</taxon>
        <taxon>Gammaproteobacteria</taxon>
        <taxon>Vibrionales</taxon>
        <taxon>Vibrionaceae</taxon>
        <taxon>Vibrio</taxon>
    </lineage>
</organism>
<reference evidence="3 4" key="1">
    <citation type="journal article" date="2012" name="Int. J. Syst. Evol. Microbiol.">
        <title>Vibrio caribbeanicus sp. nov., isolated from the marine sponge Scleritoderma cyanea.</title>
        <authorList>
            <person name="Hoffmann M."/>
            <person name="Monday S.R."/>
            <person name="Allard M.W."/>
            <person name="Strain E.A."/>
            <person name="Whittaker P."/>
            <person name="Naum M."/>
            <person name="McCarthy P.J."/>
            <person name="Lopez J.V."/>
            <person name="Fischer M."/>
            <person name="Brown E.W."/>
        </authorList>
    </citation>
    <scope>NUCLEOTIDE SEQUENCE [LARGE SCALE GENOMIC DNA]</scope>
    <source>
        <strain evidence="3 4">ATCC 700023</strain>
    </source>
</reference>
<dbReference type="Proteomes" id="UP000004605">
    <property type="component" value="Unassembled WGS sequence"/>
</dbReference>
<dbReference type="InterPro" id="IPR021104">
    <property type="entry name" value="KfrA_DNA-bd_N"/>
</dbReference>
<comment type="caution">
    <text evidence="3">The sequence shown here is derived from an EMBL/GenBank/DDBJ whole genome shotgun (WGS) entry which is preliminary data.</text>
</comment>
<sequence length="315" mass="36339">MKTPCTDNTQERINEICNELYSKGEKVSVRVILTFLPDISSTSTVHKYYANWRKELEANEKSLYDKLGFSSEFTQMFMKEISRFSVEAEQRYKGMADEANEQRDMAIDELSKAEERLYKQNAVVEQQDKYIVRLKSESSQQLNHYEAEMSKIEQSHEVLTLELRQRITQLEKDLVDSTKANESLRTELAKSELKLESNQDYVDEVKAKQGQIEERNVSLQTENHDLAQQVTKLSTQLEGSASIASTMEKRITDFETQHSSLVSKATTMEANYQSALNELREVKAQAQSQSQKIGSLEEINLQQKRYIDKFESQVG</sequence>
<gene>
    <name evidence="3" type="ORF">VII00023_00810</name>
</gene>
<feature type="coiled-coil region" evidence="1">
    <location>
        <begin position="265"/>
        <end position="299"/>
    </location>
</feature>
<feature type="domain" description="KfrA N-terminal DNA-binding" evidence="2">
    <location>
        <begin position="9"/>
        <end position="117"/>
    </location>
</feature>
<dbReference type="Pfam" id="PF11740">
    <property type="entry name" value="KfrA_N"/>
    <property type="match status" value="1"/>
</dbReference>
<dbReference type="OrthoDB" id="5829307at2"/>
<evidence type="ECO:0000259" key="2">
    <source>
        <dbReference type="Pfam" id="PF11740"/>
    </source>
</evidence>
<dbReference type="Gene3D" id="1.10.287.1490">
    <property type="match status" value="1"/>
</dbReference>
<dbReference type="EMBL" id="AFWF01000042">
    <property type="protein sequence ID" value="EGU46202.1"/>
    <property type="molecule type" value="Genomic_DNA"/>
</dbReference>
<feature type="coiled-coil region" evidence="1">
    <location>
        <begin position="96"/>
        <end position="187"/>
    </location>
</feature>
<protein>
    <recommendedName>
        <fullName evidence="2">KfrA N-terminal DNA-binding domain-containing protein</fullName>
    </recommendedName>
</protein>
<dbReference type="AlphaFoldDB" id="F9RYZ3"/>
<keyword evidence="4" id="KW-1185">Reference proteome</keyword>
<keyword evidence="1" id="KW-0175">Coiled coil</keyword>
<name>F9RYZ3_9VIBR</name>
<evidence type="ECO:0000313" key="3">
    <source>
        <dbReference type="EMBL" id="EGU46202.1"/>
    </source>
</evidence>
<evidence type="ECO:0000256" key="1">
    <source>
        <dbReference type="SAM" id="Coils"/>
    </source>
</evidence>